<name>T0F6J6_9LEPT</name>
<proteinExistence type="predicted"/>
<reference evidence="1" key="1">
    <citation type="submission" date="2013-05" db="EMBL/GenBank/DDBJ databases">
        <authorList>
            <person name="Harkins D.M."/>
            <person name="Durkin A.S."/>
            <person name="Brinkac L.M."/>
            <person name="Haft D.H."/>
            <person name="Selengut J.D."/>
            <person name="Sanka R."/>
            <person name="DePew J."/>
            <person name="Purushe J."/>
            <person name="Hartskeerl R.A."/>
            <person name="Ahmed A."/>
            <person name="van der Linden H."/>
            <person name="Goris M.G.A."/>
            <person name="Vinetz J.M."/>
            <person name="Sutton G.G."/>
            <person name="Nierman W.C."/>
            <person name="Fouts D.E."/>
        </authorList>
    </citation>
    <scope>NUCLEOTIDE SEQUENCE [LARGE SCALE GENOMIC DNA]</scope>
    <source>
        <strain evidence="1">5399</strain>
    </source>
</reference>
<dbReference type="AlphaFoldDB" id="T0F6J6"/>
<evidence type="ECO:0000313" key="2">
    <source>
        <dbReference type="Proteomes" id="UP000015454"/>
    </source>
</evidence>
<sequence>MKEKTFRLASLSDAIEKIFHEMIIEFEEHHPRIYIHLTWKLESQEASSSIEFPEGEYLYVNVQYPNIVDFINAITTPEEKILSSMIKVICFDSERKHPHELARFVISKPVYESATVLLERSD</sequence>
<dbReference type="RefSeq" id="WP_010569216.1">
    <property type="nucleotide sequence ID" value="NZ_AHMO02000004.1"/>
</dbReference>
<accession>T0F6J6</accession>
<protein>
    <submittedName>
        <fullName evidence="1">Uncharacterized protein</fullName>
    </submittedName>
</protein>
<organism evidence="1 2">
    <name type="scientific">Leptospira broomii serovar Hurstbridge str. 5399</name>
    <dbReference type="NCBI Taxonomy" id="1049789"/>
    <lineage>
        <taxon>Bacteria</taxon>
        <taxon>Pseudomonadati</taxon>
        <taxon>Spirochaetota</taxon>
        <taxon>Spirochaetia</taxon>
        <taxon>Leptospirales</taxon>
        <taxon>Leptospiraceae</taxon>
        <taxon>Leptospira</taxon>
    </lineage>
</organism>
<gene>
    <name evidence="1" type="ORF">LEP1GSC050_0727</name>
</gene>
<dbReference type="EMBL" id="AHMO02000004">
    <property type="protein sequence ID" value="EQA46760.1"/>
    <property type="molecule type" value="Genomic_DNA"/>
</dbReference>
<dbReference type="Proteomes" id="UP000015454">
    <property type="component" value="Unassembled WGS sequence"/>
</dbReference>
<dbReference type="OrthoDB" id="331463at2"/>
<keyword evidence="2" id="KW-1185">Reference proteome</keyword>
<dbReference type="STRING" id="1049789.LEP1GSC050_0727"/>
<evidence type="ECO:0000313" key="1">
    <source>
        <dbReference type="EMBL" id="EQA46760.1"/>
    </source>
</evidence>
<comment type="caution">
    <text evidence="1">The sequence shown here is derived from an EMBL/GenBank/DDBJ whole genome shotgun (WGS) entry which is preliminary data.</text>
</comment>